<protein>
    <recommendedName>
        <fullName evidence="1">Xylose isomerase-like TIM barrel domain-containing protein</fullName>
    </recommendedName>
</protein>
<organism evidence="2">
    <name type="scientific">marine metagenome</name>
    <dbReference type="NCBI Taxonomy" id="408172"/>
    <lineage>
        <taxon>unclassified sequences</taxon>
        <taxon>metagenomes</taxon>
        <taxon>ecological metagenomes</taxon>
    </lineage>
</organism>
<gene>
    <name evidence="2" type="ORF">METZ01_LOCUS149873</name>
</gene>
<dbReference type="AlphaFoldDB" id="A0A382A6M2"/>
<dbReference type="PANTHER" id="PTHR12110:SF41">
    <property type="entry name" value="INOSOSE DEHYDRATASE"/>
    <property type="match status" value="1"/>
</dbReference>
<dbReference type="SUPFAM" id="SSF51658">
    <property type="entry name" value="Xylose isomerase-like"/>
    <property type="match status" value="1"/>
</dbReference>
<evidence type="ECO:0000313" key="2">
    <source>
        <dbReference type="EMBL" id="SVA97019.1"/>
    </source>
</evidence>
<dbReference type="InterPro" id="IPR013022">
    <property type="entry name" value="Xyl_isomerase-like_TIM-brl"/>
</dbReference>
<accession>A0A382A6M2</accession>
<reference evidence="2" key="1">
    <citation type="submission" date="2018-05" db="EMBL/GenBank/DDBJ databases">
        <authorList>
            <person name="Lanie J.A."/>
            <person name="Ng W.-L."/>
            <person name="Kazmierczak K.M."/>
            <person name="Andrzejewski T.M."/>
            <person name="Davidsen T.M."/>
            <person name="Wayne K.J."/>
            <person name="Tettelin H."/>
            <person name="Glass J.I."/>
            <person name="Rusch D."/>
            <person name="Podicherti R."/>
            <person name="Tsui H.-C.T."/>
            <person name="Winkler M.E."/>
        </authorList>
    </citation>
    <scope>NUCLEOTIDE SEQUENCE</scope>
</reference>
<evidence type="ECO:0000259" key="1">
    <source>
        <dbReference type="Pfam" id="PF01261"/>
    </source>
</evidence>
<name>A0A382A6M2_9ZZZZ</name>
<proteinExistence type="predicted"/>
<dbReference type="Gene3D" id="3.20.20.150">
    <property type="entry name" value="Divalent-metal-dependent TIM barrel enzymes"/>
    <property type="match status" value="1"/>
</dbReference>
<dbReference type="InterPro" id="IPR050312">
    <property type="entry name" value="IolE/XylAMocC-like"/>
</dbReference>
<dbReference type="Pfam" id="PF01261">
    <property type="entry name" value="AP_endonuc_2"/>
    <property type="match status" value="1"/>
</dbReference>
<sequence>MYDLIAFCKWCQDLPLPELAKNIKDLGFDGVDFPCRPNAPITHRTGINKLPEVRRVFEDHGLKLTRLVTGLRESNDETERLLETITSVGVKKIRIGGYHISAGTNPRQLLDTARQNLVNFQILLEKHGIKGAIQNHSGNTLDVNISSCLLMLQDCDPQWVGVQYDPGHLTISGESVSLAIGLLGDYLHSVNFKSPRQEYFSHPKTGRLIFKPIWVPLRDGMLDLPMVLPALKAVGYTDPISIHAEYRSFFHLVEHHLKPTNTLVAEDVIYVRQLMQELDI</sequence>
<dbReference type="PANTHER" id="PTHR12110">
    <property type="entry name" value="HYDROXYPYRUVATE ISOMERASE"/>
    <property type="match status" value="1"/>
</dbReference>
<dbReference type="InterPro" id="IPR036237">
    <property type="entry name" value="Xyl_isomerase-like_sf"/>
</dbReference>
<dbReference type="EMBL" id="UINC01024074">
    <property type="protein sequence ID" value="SVA97019.1"/>
    <property type="molecule type" value="Genomic_DNA"/>
</dbReference>
<feature type="domain" description="Xylose isomerase-like TIM barrel" evidence="1">
    <location>
        <begin position="22"/>
        <end position="262"/>
    </location>
</feature>